<name>A0A426VDV8_9BURK</name>
<dbReference type="AlphaFoldDB" id="A0A426VDV8"/>
<reference evidence="1 2" key="1">
    <citation type="submission" date="2018-12" db="EMBL/GenBank/DDBJ databases">
        <title>The whole draft genome of Aquabacterium sp. SJQ9.</title>
        <authorList>
            <person name="Sun L."/>
            <person name="Gao X."/>
            <person name="Chen W."/>
            <person name="Huang K."/>
        </authorList>
    </citation>
    <scope>NUCLEOTIDE SEQUENCE [LARGE SCALE GENOMIC DNA]</scope>
    <source>
        <strain evidence="1 2">SJQ9</strain>
    </source>
</reference>
<dbReference type="RefSeq" id="WP_125242274.1">
    <property type="nucleotide sequence ID" value="NZ_RSED01000004.1"/>
</dbReference>
<proteinExistence type="predicted"/>
<comment type="caution">
    <text evidence="1">The sequence shown here is derived from an EMBL/GenBank/DDBJ whole genome shotgun (WGS) entry which is preliminary data.</text>
</comment>
<sequence>MTITTTSPSQKREALATVAAVQGDSGTCENQQSQYAQVAGEFQAGVDVFSRLQRAFGRIGFSLYSLDSGAVVASNAASGLLAVCPDIRAASALLRTLEG</sequence>
<protein>
    <submittedName>
        <fullName evidence="1">Uncharacterized protein</fullName>
    </submittedName>
</protein>
<organism evidence="1 2">
    <name type="scientific">Aquabacterium soli</name>
    <dbReference type="NCBI Taxonomy" id="2493092"/>
    <lineage>
        <taxon>Bacteria</taxon>
        <taxon>Pseudomonadati</taxon>
        <taxon>Pseudomonadota</taxon>
        <taxon>Betaproteobacteria</taxon>
        <taxon>Burkholderiales</taxon>
        <taxon>Aquabacterium</taxon>
    </lineage>
</organism>
<gene>
    <name evidence="1" type="ORF">EIP75_05625</name>
</gene>
<keyword evidence="2" id="KW-1185">Reference proteome</keyword>
<dbReference type="EMBL" id="RSED01000004">
    <property type="protein sequence ID" value="RRS05057.1"/>
    <property type="molecule type" value="Genomic_DNA"/>
</dbReference>
<dbReference type="Proteomes" id="UP000269265">
    <property type="component" value="Unassembled WGS sequence"/>
</dbReference>
<evidence type="ECO:0000313" key="2">
    <source>
        <dbReference type="Proteomes" id="UP000269265"/>
    </source>
</evidence>
<accession>A0A426VDV8</accession>
<evidence type="ECO:0000313" key="1">
    <source>
        <dbReference type="EMBL" id="RRS05057.1"/>
    </source>
</evidence>